<feature type="compositionally biased region" description="Polar residues" evidence="1">
    <location>
        <begin position="14"/>
        <end position="26"/>
    </location>
</feature>
<organism evidence="2 3">
    <name type="scientific">Enhygromyxa salina</name>
    <dbReference type="NCBI Taxonomy" id="215803"/>
    <lineage>
        <taxon>Bacteria</taxon>
        <taxon>Pseudomonadati</taxon>
        <taxon>Myxococcota</taxon>
        <taxon>Polyangia</taxon>
        <taxon>Nannocystales</taxon>
        <taxon>Nannocystaceae</taxon>
        <taxon>Enhygromyxa</taxon>
    </lineage>
</organism>
<comment type="caution">
    <text evidence="2">The sequence shown here is derived from an EMBL/GenBank/DDBJ whole genome shotgun (WGS) entry which is preliminary data.</text>
</comment>
<dbReference type="EMBL" id="JMCC02000003">
    <property type="protein sequence ID" value="KIG19334.1"/>
    <property type="molecule type" value="Genomic_DNA"/>
</dbReference>
<dbReference type="Gene3D" id="2.130.10.10">
    <property type="entry name" value="YVTN repeat-like/Quinoprotein amine dehydrogenase"/>
    <property type="match status" value="1"/>
</dbReference>
<dbReference type="InterPro" id="IPR015943">
    <property type="entry name" value="WD40/YVTN_repeat-like_dom_sf"/>
</dbReference>
<dbReference type="SUPFAM" id="SSF50969">
    <property type="entry name" value="YVTN repeat-like/Quinoprotein amine dehydrogenase"/>
    <property type="match status" value="1"/>
</dbReference>
<evidence type="ECO:0000313" key="3">
    <source>
        <dbReference type="Proteomes" id="UP000031599"/>
    </source>
</evidence>
<dbReference type="Proteomes" id="UP000031599">
    <property type="component" value="Unassembled WGS sequence"/>
</dbReference>
<dbReference type="AlphaFoldDB" id="A0A0C1ZP57"/>
<reference evidence="2 3" key="1">
    <citation type="submission" date="2014-12" db="EMBL/GenBank/DDBJ databases">
        <title>Genome assembly of Enhygromyxa salina DSM 15201.</title>
        <authorList>
            <person name="Sharma G."/>
            <person name="Subramanian S."/>
        </authorList>
    </citation>
    <scope>NUCLEOTIDE SEQUENCE [LARGE SCALE GENOMIC DNA]</scope>
    <source>
        <strain evidence="2 3">DSM 15201</strain>
    </source>
</reference>
<dbReference type="InterPro" id="IPR011044">
    <property type="entry name" value="Quino_amine_DH_bsu"/>
</dbReference>
<name>A0A0C1ZP57_9BACT</name>
<accession>A0A0C1ZP57</accession>
<sequence>MVGCLACIDVDLGGSTTTADPTNSSATTGDPSTGDGDGDPGDGDGDPGDGDPGTTGSDETIIELVPQQTLTDAGPSQVVQAVALSPAGDRVVAAMGANRVVVFSLADASASTVHTIGGGDLFEAGAAVWGAKGFAVGTFSSCLVFDAAGSLAHELPDRCSYLAVSADGETLVRTTTDAVATVGFESGLVTASAPMVSPSGLGFDGERVHVLENDGEFTIGSRTLPNLDGAQTHAIDVRSLFGGPLRGTLRYAEAKLWSDFTGSPVSLVTEGLEDQKALAVSEDRRWAASVGFAAGIHLYDAATGQHLAQATLDTANAGGLGFDASADRLVAGSNTGVAVFGIIETPAQN</sequence>
<protein>
    <submittedName>
        <fullName evidence="2">Uncharacterized protein</fullName>
    </submittedName>
</protein>
<feature type="region of interest" description="Disordered" evidence="1">
    <location>
        <begin position="13"/>
        <end position="58"/>
    </location>
</feature>
<evidence type="ECO:0000313" key="2">
    <source>
        <dbReference type="EMBL" id="KIG19334.1"/>
    </source>
</evidence>
<evidence type="ECO:0000256" key="1">
    <source>
        <dbReference type="SAM" id="MobiDB-lite"/>
    </source>
</evidence>
<gene>
    <name evidence="2" type="ORF">DB30_03890</name>
</gene>
<proteinExistence type="predicted"/>
<feature type="compositionally biased region" description="Acidic residues" evidence="1">
    <location>
        <begin position="36"/>
        <end position="49"/>
    </location>
</feature>